<dbReference type="Proteomes" id="UP000226179">
    <property type="component" value="Unassembled WGS sequence"/>
</dbReference>
<feature type="transmembrane region" description="Helical" evidence="1">
    <location>
        <begin position="65"/>
        <end position="82"/>
    </location>
</feature>
<keyword evidence="1" id="KW-0812">Transmembrane</keyword>
<comment type="caution">
    <text evidence="2">The sequence shown here is derived from an EMBL/GenBank/DDBJ whole genome shotgun (WGS) entry which is preliminary data.</text>
</comment>
<keyword evidence="1" id="KW-0472">Membrane</keyword>
<name>A0A2B7YTY5_9FUSO</name>
<sequence length="167" mass="19282">MVKGVLMLFYEDLVRKIEEEKIENIKKIEKFGLNGTKSLGGYGIAIPLILIGLFEVYSYTVYHKWYLLLIGIIFLGIGLKQLKTVLTYSYVIDTETKNLKFGKLNLQFDNVQTGTLKEMKLGKRVTPVIDMITNDKKQIVIPLFMAKQERFVLLLKEILADRFSIKK</sequence>
<proteinExistence type="predicted"/>
<evidence type="ECO:0000313" key="2">
    <source>
        <dbReference type="EMBL" id="PGH25126.1"/>
    </source>
</evidence>
<gene>
    <name evidence="2" type="ORF">RN90_06770</name>
</gene>
<keyword evidence="1" id="KW-1133">Transmembrane helix</keyword>
<dbReference type="EMBL" id="NJGJ01000001">
    <property type="protein sequence ID" value="PGH25126.1"/>
    <property type="molecule type" value="Genomic_DNA"/>
</dbReference>
<reference evidence="2 3" key="1">
    <citation type="submission" date="2017-06" db="EMBL/GenBank/DDBJ databases">
        <title>Draft genome sequence of Fusobacterium nucleatum subsp. animalis KCOM 1280 (=ChDC F318).</title>
        <authorList>
            <person name="Kook J.-K."/>
            <person name="Park S.-N."/>
            <person name="Lim Y.K."/>
            <person name="Roh H."/>
        </authorList>
    </citation>
    <scope>NUCLEOTIDE SEQUENCE [LARGE SCALE GENOMIC DNA]</scope>
    <source>
        <strain evidence="3">KCOM 1280 ( ChDC F318)</strain>
    </source>
</reference>
<evidence type="ECO:0000313" key="3">
    <source>
        <dbReference type="Proteomes" id="UP000226179"/>
    </source>
</evidence>
<feature type="transmembrane region" description="Helical" evidence="1">
    <location>
        <begin position="39"/>
        <end position="59"/>
    </location>
</feature>
<evidence type="ECO:0000256" key="1">
    <source>
        <dbReference type="SAM" id="Phobius"/>
    </source>
</evidence>
<accession>A0A2B7YTY5</accession>
<protein>
    <submittedName>
        <fullName evidence="2">Uncharacterized protein</fullName>
    </submittedName>
</protein>
<organism evidence="2 3">
    <name type="scientific">Fusobacterium animalis</name>
    <dbReference type="NCBI Taxonomy" id="76859"/>
    <lineage>
        <taxon>Bacteria</taxon>
        <taxon>Fusobacteriati</taxon>
        <taxon>Fusobacteriota</taxon>
        <taxon>Fusobacteriia</taxon>
        <taxon>Fusobacteriales</taxon>
        <taxon>Fusobacteriaceae</taxon>
        <taxon>Fusobacterium</taxon>
    </lineage>
</organism>
<dbReference type="AlphaFoldDB" id="A0A2B7YTY5"/>